<dbReference type="Proteomes" id="UP001054252">
    <property type="component" value="Unassembled WGS sequence"/>
</dbReference>
<dbReference type="GO" id="GO:0009507">
    <property type="term" value="C:chloroplast"/>
    <property type="evidence" value="ECO:0007669"/>
    <property type="project" value="TreeGrafter"/>
</dbReference>
<evidence type="ECO:0008006" key="3">
    <source>
        <dbReference type="Google" id="ProtNLM"/>
    </source>
</evidence>
<sequence length="168" mass="18643">MMAANELNAYAFLQSSLRAKGICKNILLLLGEFETKAGEQWLAFRNDGKYSAADFAKITSEQISRAHILGEKSPGPSEQNQTIKSRMHFVVKILQGAMSGLADMHNHNRLHPSLGPASVVLNTIIDATYLVPRVRDLAFSVDIRYGRTVLFLVFSRLVCSFDFSGTLH</sequence>
<accession>A0AAV5J594</accession>
<organism evidence="1 2">
    <name type="scientific">Rubroshorea leprosula</name>
    <dbReference type="NCBI Taxonomy" id="152421"/>
    <lineage>
        <taxon>Eukaryota</taxon>
        <taxon>Viridiplantae</taxon>
        <taxon>Streptophyta</taxon>
        <taxon>Embryophyta</taxon>
        <taxon>Tracheophyta</taxon>
        <taxon>Spermatophyta</taxon>
        <taxon>Magnoliopsida</taxon>
        <taxon>eudicotyledons</taxon>
        <taxon>Gunneridae</taxon>
        <taxon>Pentapetalae</taxon>
        <taxon>rosids</taxon>
        <taxon>malvids</taxon>
        <taxon>Malvales</taxon>
        <taxon>Dipterocarpaceae</taxon>
        <taxon>Rubroshorea</taxon>
    </lineage>
</organism>
<protein>
    <recommendedName>
        <fullName evidence="3">Protein kinase domain-containing protein</fullName>
    </recommendedName>
</protein>
<dbReference type="PANTHER" id="PTHR36796">
    <property type="entry name" value="PROTEIN KINASE SUPERFAMILY PROTEIN"/>
    <property type="match status" value="1"/>
</dbReference>
<reference evidence="1 2" key="1">
    <citation type="journal article" date="2021" name="Commun. Biol.">
        <title>The genome of Shorea leprosula (Dipterocarpaceae) highlights the ecological relevance of drought in aseasonal tropical rainforests.</title>
        <authorList>
            <person name="Ng K.K.S."/>
            <person name="Kobayashi M.J."/>
            <person name="Fawcett J.A."/>
            <person name="Hatakeyama M."/>
            <person name="Paape T."/>
            <person name="Ng C.H."/>
            <person name="Ang C.C."/>
            <person name="Tnah L.H."/>
            <person name="Lee C.T."/>
            <person name="Nishiyama T."/>
            <person name="Sese J."/>
            <person name="O'Brien M.J."/>
            <person name="Copetti D."/>
            <person name="Mohd Noor M.I."/>
            <person name="Ong R.C."/>
            <person name="Putra M."/>
            <person name="Sireger I.Z."/>
            <person name="Indrioko S."/>
            <person name="Kosugi Y."/>
            <person name="Izuno A."/>
            <person name="Isagi Y."/>
            <person name="Lee S.L."/>
            <person name="Shimizu K.K."/>
        </authorList>
    </citation>
    <scope>NUCLEOTIDE SEQUENCE [LARGE SCALE GENOMIC DNA]</scope>
    <source>
        <strain evidence="1">214</strain>
    </source>
</reference>
<evidence type="ECO:0000313" key="1">
    <source>
        <dbReference type="EMBL" id="GKV05589.1"/>
    </source>
</evidence>
<keyword evidence="2" id="KW-1185">Reference proteome</keyword>
<proteinExistence type="predicted"/>
<evidence type="ECO:0000313" key="2">
    <source>
        <dbReference type="Proteomes" id="UP001054252"/>
    </source>
</evidence>
<name>A0AAV5J594_9ROSI</name>
<dbReference type="PANTHER" id="PTHR36796:SF1">
    <property type="entry name" value="PROTEIN KINASE SUPERFAMILY PROTEIN"/>
    <property type="match status" value="1"/>
</dbReference>
<gene>
    <name evidence="1" type="ORF">SLEP1_g17584</name>
</gene>
<comment type="caution">
    <text evidence="1">The sequence shown here is derived from an EMBL/GenBank/DDBJ whole genome shotgun (WGS) entry which is preliminary data.</text>
</comment>
<dbReference type="AlphaFoldDB" id="A0AAV5J594"/>
<dbReference type="EMBL" id="BPVZ01000024">
    <property type="protein sequence ID" value="GKV05589.1"/>
    <property type="molecule type" value="Genomic_DNA"/>
</dbReference>